<evidence type="ECO:0000256" key="3">
    <source>
        <dbReference type="ARBA" id="ARBA00023274"/>
    </source>
</evidence>
<dbReference type="GO" id="GO:0005762">
    <property type="term" value="C:mitochondrial large ribosomal subunit"/>
    <property type="evidence" value="ECO:0007669"/>
    <property type="project" value="EnsemblFungi"/>
</dbReference>
<dbReference type="Gene3D" id="3.100.10.10">
    <property type="match status" value="1"/>
</dbReference>
<dbReference type="GeneID" id="5235511"/>
<dbReference type="PANTHER" id="PTHR12934">
    <property type="entry name" value="50S RIBOSOMAL PROTEIN L15"/>
    <property type="match status" value="1"/>
</dbReference>
<dbReference type="STRING" id="379508.A5DUC9"/>
<feature type="region of interest" description="Disordered" evidence="4">
    <location>
        <begin position="38"/>
        <end position="67"/>
    </location>
</feature>
<dbReference type="NCBIfam" id="TIGR01071">
    <property type="entry name" value="rplO_bact"/>
    <property type="match status" value="1"/>
</dbReference>
<proteinExistence type="inferred from homology"/>
<dbReference type="InterPro" id="IPR005749">
    <property type="entry name" value="Ribosomal_uL15_bac-type"/>
</dbReference>
<dbReference type="AlphaFoldDB" id="A5DUC9"/>
<dbReference type="VEuPathDB" id="FungiDB:LELG_00965"/>
<name>A5DUC9_LODEL</name>
<dbReference type="FunCoup" id="A5DUC9">
    <property type="interactions" value="587"/>
</dbReference>
<dbReference type="Pfam" id="PF00828">
    <property type="entry name" value="Ribosomal_L27A"/>
    <property type="match status" value="1"/>
</dbReference>
<evidence type="ECO:0000259" key="5">
    <source>
        <dbReference type="Pfam" id="PF00828"/>
    </source>
</evidence>
<sequence>MIASSLLIGFSKPIMNVTKNSMRSLGYLGRLEPSEGSVKGYKRLGRGASSDKGKTSGRGQKGQKARGKVPFLFEGGQTPLYKRLPFYGFSNAHNAMDYHKVRLDKIQDYWNNGKIPLKEGETLTIKVMRDCGLITGSIKDGVKLYALKGSTFNVPLNIEASKATIPAIEQIEAANVTFTARYFTNLGLRAHLDPEKFLLRKGYVPLPARPTSQKDIQYYSDPEKRGYLAKDESILAEPLRIAREEYDNRKAKKVVSKFKSLEEQLQDASSTAFRATNRTVSVNDLN</sequence>
<dbReference type="InterPro" id="IPR036227">
    <property type="entry name" value="Ribosomal_uL15/eL18_sf"/>
</dbReference>
<dbReference type="InParanoid" id="A5DUC9"/>
<dbReference type="OrthoDB" id="361383at2759"/>
<dbReference type="Proteomes" id="UP000001996">
    <property type="component" value="Unassembled WGS sequence"/>
</dbReference>
<dbReference type="OMA" id="EPGWLVN"/>
<organism evidence="6 7">
    <name type="scientific">Lodderomyces elongisporus (strain ATCC 11503 / CBS 2605 / JCM 1781 / NBRC 1676 / NRRL YB-4239)</name>
    <name type="common">Yeast</name>
    <name type="synonym">Saccharomyces elongisporus</name>
    <dbReference type="NCBI Taxonomy" id="379508"/>
    <lineage>
        <taxon>Eukaryota</taxon>
        <taxon>Fungi</taxon>
        <taxon>Dikarya</taxon>
        <taxon>Ascomycota</taxon>
        <taxon>Saccharomycotina</taxon>
        <taxon>Pichiomycetes</taxon>
        <taxon>Debaryomycetaceae</taxon>
        <taxon>Candida/Lodderomyces clade</taxon>
        <taxon>Lodderomyces</taxon>
    </lineage>
</organism>
<dbReference type="eggNOG" id="KOG0846">
    <property type="taxonomic scope" value="Eukaryota"/>
</dbReference>
<comment type="similarity">
    <text evidence="1">Belongs to the universal ribosomal protein uL15 family.</text>
</comment>
<keyword evidence="2" id="KW-0689">Ribosomal protein</keyword>
<dbReference type="GO" id="GO:0006412">
    <property type="term" value="P:translation"/>
    <property type="evidence" value="ECO:0007669"/>
    <property type="project" value="InterPro"/>
</dbReference>
<evidence type="ECO:0000256" key="4">
    <source>
        <dbReference type="SAM" id="MobiDB-lite"/>
    </source>
</evidence>
<dbReference type="KEGG" id="lel:PVL30_000927"/>
<gene>
    <name evidence="6" type="ORF">LELG_00965</name>
</gene>
<dbReference type="EMBL" id="CH981524">
    <property type="protein sequence ID" value="EDK42787.1"/>
    <property type="molecule type" value="Genomic_DNA"/>
</dbReference>
<keyword evidence="7" id="KW-1185">Reference proteome</keyword>
<dbReference type="SUPFAM" id="SSF52080">
    <property type="entry name" value="Ribosomal proteins L15p and L18e"/>
    <property type="match status" value="1"/>
</dbReference>
<reference evidence="6 7" key="1">
    <citation type="journal article" date="2009" name="Nature">
        <title>Evolution of pathogenicity and sexual reproduction in eight Candida genomes.</title>
        <authorList>
            <person name="Butler G."/>
            <person name="Rasmussen M.D."/>
            <person name="Lin M.F."/>
            <person name="Santos M.A."/>
            <person name="Sakthikumar S."/>
            <person name="Munro C.A."/>
            <person name="Rheinbay E."/>
            <person name="Grabherr M."/>
            <person name="Forche A."/>
            <person name="Reedy J.L."/>
            <person name="Agrafioti I."/>
            <person name="Arnaud M.B."/>
            <person name="Bates S."/>
            <person name="Brown A.J."/>
            <person name="Brunke S."/>
            <person name="Costanzo M.C."/>
            <person name="Fitzpatrick D.A."/>
            <person name="de Groot P.W."/>
            <person name="Harris D."/>
            <person name="Hoyer L.L."/>
            <person name="Hube B."/>
            <person name="Klis F.M."/>
            <person name="Kodira C."/>
            <person name="Lennard N."/>
            <person name="Logue M.E."/>
            <person name="Martin R."/>
            <person name="Neiman A.M."/>
            <person name="Nikolaou E."/>
            <person name="Quail M.A."/>
            <person name="Quinn J."/>
            <person name="Santos M.C."/>
            <person name="Schmitzberger F.F."/>
            <person name="Sherlock G."/>
            <person name="Shah P."/>
            <person name="Silverstein K.A."/>
            <person name="Skrzypek M.S."/>
            <person name="Soll D."/>
            <person name="Staggs R."/>
            <person name="Stansfield I."/>
            <person name="Stumpf M.P."/>
            <person name="Sudbery P.E."/>
            <person name="Srikantha T."/>
            <person name="Zeng Q."/>
            <person name="Berman J."/>
            <person name="Berriman M."/>
            <person name="Heitman J."/>
            <person name="Gow N.A."/>
            <person name="Lorenz M.C."/>
            <person name="Birren B.W."/>
            <person name="Kellis M."/>
            <person name="Cuomo C.A."/>
        </authorList>
    </citation>
    <scope>NUCLEOTIDE SEQUENCE [LARGE SCALE GENOMIC DNA]</scope>
    <source>
        <strain evidence="7">ATCC 11503 / BCRC 21390 / CBS 2605 / JCM 1781 / NBRC 1676 / NRRL YB-4239</strain>
    </source>
</reference>
<dbReference type="InterPro" id="IPR021131">
    <property type="entry name" value="Ribosomal_uL15/eL18"/>
</dbReference>
<accession>A5DUC9</accession>
<evidence type="ECO:0000313" key="6">
    <source>
        <dbReference type="EMBL" id="EDK42787.1"/>
    </source>
</evidence>
<protein>
    <recommendedName>
        <fullName evidence="5">Large ribosomal subunit protein uL15/eL18 domain-containing protein</fullName>
    </recommendedName>
</protein>
<dbReference type="HAMAP" id="MF_01341">
    <property type="entry name" value="Ribosomal_uL15"/>
    <property type="match status" value="1"/>
</dbReference>
<dbReference type="PANTHER" id="PTHR12934:SF11">
    <property type="entry name" value="LARGE RIBOSOMAL SUBUNIT PROTEIN UL15M"/>
    <property type="match status" value="1"/>
</dbReference>
<keyword evidence="3" id="KW-0687">Ribonucleoprotein</keyword>
<feature type="domain" description="Large ribosomal subunit protein uL15/eL18" evidence="5">
    <location>
        <begin position="101"/>
        <end position="175"/>
    </location>
</feature>
<dbReference type="GO" id="GO:0003735">
    <property type="term" value="F:structural constituent of ribosome"/>
    <property type="evidence" value="ECO:0007669"/>
    <property type="project" value="EnsemblFungi"/>
</dbReference>
<evidence type="ECO:0000256" key="1">
    <source>
        <dbReference type="ARBA" id="ARBA00007320"/>
    </source>
</evidence>
<dbReference type="InterPro" id="IPR030878">
    <property type="entry name" value="Ribosomal_uL15"/>
</dbReference>
<evidence type="ECO:0000256" key="2">
    <source>
        <dbReference type="ARBA" id="ARBA00022980"/>
    </source>
</evidence>
<evidence type="ECO:0000313" key="7">
    <source>
        <dbReference type="Proteomes" id="UP000001996"/>
    </source>
</evidence>
<dbReference type="HOGENOM" id="CLU_055188_5_1_1"/>